<evidence type="ECO:0008006" key="2">
    <source>
        <dbReference type="Google" id="ProtNLM"/>
    </source>
</evidence>
<comment type="caution">
    <text evidence="1">The sequence shown here is derived from an EMBL/GenBank/DDBJ whole genome shotgun (WGS) entry which is preliminary data.</text>
</comment>
<organism evidence="1">
    <name type="scientific">marine sediment metagenome</name>
    <dbReference type="NCBI Taxonomy" id="412755"/>
    <lineage>
        <taxon>unclassified sequences</taxon>
        <taxon>metagenomes</taxon>
        <taxon>ecological metagenomes</taxon>
    </lineage>
</organism>
<accession>A0A0F9TZ12</accession>
<protein>
    <recommendedName>
        <fullName evidence="2">RNHCP domain-containing protein</fullName>
    </recommendedName>
</protein>
<evidence type="ECO:0000313" key="1">
    <source>
        <dbReference type="EMBL" id="KKN54351.1"/>
    </source>
</evidence>
<dbReference type="AlphaFoldDB" id="A0A0F9TZ12"/>
<sequence>MLNYNGLYSSRIPRCGECRGEMRLKKVKNVKLDNGDPNYIGVMTCMNCGHSRRQTKMEYGLTWG</sequence>
<name>A0A0F9TZ12_9ZZZZ</name>
<reference evidence="1" key="1">
    <citation type="journal article" date="2015" name="Nature">
        <title>Complex archaea that bridge the gap between prokaryotes and eukaryotes.</title>
        <authorList>
            <person name="Spang A."/>
            <person name="Saw J.H."/>
            <person name="Jorgensen S.L."/>
            <person name="Zaremba-Niedzwiedzka K."/>
            <person name="Martijn J."/>
            <person name="Lind A.E."/>
            <person name="van Eijk R."/>
            <person name="Schleper C."/>
            <person name="Guy L."/>
            <person name="Ettema T.J."/>
        </authorList>
    </citation>
    <scope>NUCLEOTIDE SEQUENCE</scope>
</reference>
<proteinExistence type="predicted"/>
<dbReference type="EMBL" id="LAZR01000932">
    <property type="protein sequence ID" value="KKN54351.1"/>
    <property type="molecule type" value="Genomic_DNA"/>
</dbReference>
<gene>
    <name evidence="1" type="ORF">LCGC14_0593290</name>
</gene>